<protein>
    <recommendedName>
        <fullName evidence="2">DUF1788 domain-containing protein</fullName>
    </recommendedName>
</protein>
<sequence length="192" mass="22251">MNSLEQRLNRVEAVIAQPAFRQNKGLGNEVGYYIFDYPAEQELQVRERIEYIRKKSENSTNDFKVIVFDLYDIIIDILKEKGYLDKCFEFEKSKGFDKITKSVGNMLRISAADSLIVNYIKDNAPPNSIVFLTGVGKCYPILRSHKVLNNLHQVIDNVPVVMFYPGKYDGQELVLFSEIKDDNYYRAFKLVD</sequence>
<reference evidence="1" key="1">
    <citation type="submission" date="2019-08" db="EMBL/GenBank/DDBJ databases">
        <authorList>
            <person name="Kucharzyk K."/>
            <person name="Murdoch R.W."/>
            <person name="Higgins S."/>
            <person name="Loffler F."/>
        </authorList>
    </citation>
    <scope>NUCLEOTIDE SEQUENCE</scope>
</reference>
<comment type="caution">
    <text evidence="1">The sequence shown here is derived from an EMBL/GenBank/DDBJ whole genome shotgun (WGS) entry which is preliminary data.</text>
</comment>
<evidence type="ECO:0000313" key="1">
    <source>
        <dbReference type="EMBL" id="MPM10715.1"/>
    </source>
</evidence>
<organism evidence="1">
    <name type="scientific">bioreactor metagenome</name>
    <dbReference type="NCBI Taxonomy" id="1076179"/>
    <lineage>
        <taxon>unclassified sequences</taxon>
        <taxon>metagenomes</taxon>
        <taxon>ecological metagenomes</taxon>
    </lineage>
</organism>
<dbReference type="AlphaFoldDB" id="A0A644X3J2"/>
<dbReference type="InterPro" id="IPR014858">
    <property type="entry name" value="BrxB"/>
</dbReference>
<name>A0A644X3J2_9ZZZZ</name>
<evidence type="ECO:0008006" key="2">
    <source>
        <dbReference type="Google" id="ProtNLM"/>
    </source>
</evidence>
<accession>A0A644X3J2</accession>
<dbReference type="EMBL" id="VSSQ01001732">
    <property type="protein sequence ID" value="MPM10715.1"/>
    <property type="molecule type" value="Genomic_DNA"/>
</dbReference>
<dbReference type="Pfam" id="PF08747">
    <property type="entry name" value="BrxB"/>
    <property type="match status" value="1"/>
</dbReference>
<proteinExistence type="predicted"/>
<gene>
    <name evidence="1" type="ORF">SDC9_57049</name>
</gene>